<comment type="caution">
    <text evidence="1">The sequence shown here is derived from an EMBL/GenBank/DDBJ whole genome shotgun (WGS) entry which is preliminary data.</text>
</comment>
<dbReference type="InterPro" id="IPR009241">
    <property type="entry name" value="HigB-like"/>
</dbReference>
<name>A0A846Y3X3_9NOCA</name>
<organism evidence="1 2">
    <name type="scientific">Nocardia vermiculata</name>
    <dbReference type="NCBI Taxonomy" id="257274"/>
    <lineage>
        <taxon>Bacteria</taxon>
        <taxon>Bacillati</taxon>
        <taxon>Actinomycetota</taxon>
        <taxon>Actinomycetes</taxon>
        <taxon>Mycobacteriales</taxon>
        <taxon>Nocardiaceae</taxon>
        <taxon>Nocardia</taxon>
    </lineage>
</organism>
<dbReference type="Pfam" id="PF05973">
    <property type="entry name" value="Gp49"/>
    <property type="match status" value="1"/>
</dbReference>
<keyword evidence="2" id="KW-1185">Reference proteome</keyword>
<reference evidence="1 2" key="1">
    <citation type="submission" date="2020-04" db="EMBL/GenBank/DDBJ databases">
        <title>MicrobeNet Type strains.</title>
        <authorList>
            <person name="Nicholson A.C."/>
        </authorList>
    </citation>
    <scope>NUCLEOTIDE SEQUENCE [LARGE SCALE GENOMIC DNA]</scope>
    <source>
        <strain evidence="1 2">JCM 12354</strain>
    </source>
</reference>
<accession>A0A846Y3X3</accession>
<sequence>MYNCRGRDLRPRKPLEFVGRSLEELRDFPPDARGAAGYQLDQVQAGATPVTAKPMPEVGKGCWEIRVAEDDGWFRVFYVASLGDVIFVLHAFQKKSNKTPGHTIETGKRRYRMAEAIAAEEE</sequence>
<protein>
    <submittedName>
        <fullName evidence="1">Type II toxin-antitoxin system RelE/ParE family toxin</fullName>
    </submittedName>
</protein>
<dbReference type="Proteomes" id="UP000565711">
    <property type="component" value="Unassembled WGS sequence"/>
</dbReference>
<evidence type="ECO:0000313" key="1">
    <source>
        <dbReference type="EMBL" id="NKY54216.1"/>
    </source>
</evidence>
<evidence type="ECO:0000313" key="2">
    <source>
        <dbReference type="Proteomes" id="UP000565711"/>
    </source>
</evidence>
<gene>
    <name evidence="1" type="ORF">HGA08_28900</name>
</gene>
<dbReference type="AlphaFoldDB" id="A0A846Y3X3"/>
<proteinExistence type="predicted"/>
<dbReference type="EMBL" id="JAAXOP010000026">
    <property type="protein sequence ID" value="NKY54216.1"/>
    <property type="molecule type" value="Genomic_DNA"/>
</dbReference>